<dbReference type="InterPro" id="IPR050833">
    <property type="entry name" value="Poly_Biosynth_Transport"/>
</dbReference>
<dbReference type="OrthoDB" id="63672at2"/>
<dbReference type="PANTHER" id="PTHR30250:SF11">
    <property type="entry name" value="O-ANTIGEN TRANSPORTER-RELATED"/>
    <property type="match status" value="1"/>
</dbReference>
<evidence type="ECO:0000256" key="2">
    <source>
        <dbReference type="ARBA" id="ARBA00022475"/>
    </source>
</evidence>
<keyword evidence="8" id="KW-1185">Reference proteome</keyword>
<evidence type="ECO:0000256" key="4">
    <source>
        <dbReference type="ARBA" id="ARBA00022989"/>
    </source>
</evidence>
<dbReference type="AlphaFoldDB" id="A0A1W1UI66"/>
<dbReference type="STRING" id="695939.SAMN00790413_05533"/>
<evidence type="ECO:0000256" key="1">
    <source>
        <dbReference type="ARBA" id="ARBA00004651"/>
    </source>
</evidence>
<dbReference type="Proteomes" id="UP000192582">
    <property type="component" value="Unassembled WGS sequence"/>
</dbReference>
<protein>
    <submittedName>
        <fullName evidence="7">Membrane protein involved in the export of O-antigen and teichoic acid</fullName>
    </submittedName>
</protein>
<organism evidence="7 8">
    <name type="scientific">Deinococcus hopiensis KR-140</name>
    <dbReference type="NCBI Taxonomy" id="695939"/>
    <lineage>
        <taxon>Bacteria</taxon>
        <taxon>Thermotogati</taxon>
        <taxon>Deinococcota</taxon>
        <taxon>Deinococci</taxon>
        <taxon>Deinococcales</taxon>
        <taxon>Deinococcaceae</taxon>
        <taxon>Deinococcus</taxon>
    </lineage>
</organism>
<evidence type="ECO:0000256" key="6">
    <source>
        <dbReference type="SAM" id="Phobius"/>
    </source>
</evidence>
<feature type="transmembrane region" description="Helical" evidence="6">
    <location>
        <begin position="358"/>
        <end position="377"/>
    </location>
</feature>
<gene>
    <name evidence="7" type="ORF">SAMN00790413_05533</name>
</gene>
<accession>A0A1W1UI66</accession>
<dbReference type="Pfam" id="PF01943">
    <property type="entry name" value="Polysacc_synt"/>
    <property type="match status" value="1"/>
</dbReference>
<feature type="transmembrane region" description="Helical" evidence="6">
    <location>
        <begin position="289"/>
        <end position="308"/>
    </location>
</feature>
<keyword evidence="4 6" id="KW-1133">Transmembrane helix</keyword>
<dbReference type="InterPro" id="IPR002797">
    <property type="entry name" value="Polysacc_synth"/>
</dbReference>
<reference evidence="7 8" key="1">
    <citation type="submission" date="2017-04" db="EMBL/GenBank/DDBJ databases">
        <authorList>
            <person name="Afonso C.L."/>
            <person name="Miller P.J."/>
            <person name="Scott M.A."/>
            <person name="Spackman E."/>
            <person name="Goraichik I."/>
            <person name="Dimitrov K.M."/>
            <person name="Suarez D.L."/>
            <person name="Swayne D.E."/>
        </authorList>
    </citation>
    <scope>NUCLEOTIDE SEQUENCE [LARGE SCALE GENOMIC DNA]</scope>
    <source>
        <strain evidence="7 8">KR-140</strain>
    </source>
</reference>
<evidence type="ECO:0000313" key="7">
    <source>
        <dbReference type="EMBL" id="SMB80454.1"/>
    </source>
</evidence>
<feature type="transmembrane region" description="Helical" evidence="6">
    <location>
        <begin position="151"/>
        <end position="169"/>
    </location>
</feature>
<feature type="transmembrane region" description="Helical" evidence="6">
    <location>
        <begin position="117"/>
        <end position="139"/>
    </location>
</feature>
<feature type="transmembrane region" description="Helical" evidence="6">
    <location>
        <begin position="83"/>
        <end position="105"/>
    </location>
</feature>
<evidence type="ECO:0000256" key="3">
    <source>
        <dbReference type="ARBA" id="ARBA00022692"/>
    </source>
</evidence>
<feature type="transmembrane region" description="Helical" evidence="6">
    <location>
        <begin position="45"/>
        <end position="62"/>
    </location>
</feature>
<evidence type="ECO:0000313" key="8">
    <source>
        <dbReference type="Proteomes" id="UP000192582"/>
    </source>
</evidence>
<comment type="subcellular location">
    <subcellularLocation>
        <location evidence="1">Cell membrane</location>
        <topology evidence="1">Multi-pass membrane protein</topology>
    </subcellularLocation>
</comment>
<feature type="transmembrane region" description="Helical" evidence="6">
    <location>
        <begin position="257"/>
        <end position="277"/>
    </location>
</feature>
<proteinExistence type="predicted"/>
<feature type="transmembrane region" description="Helical" evidence="6">
    <location>
        <begin position="175"/>
        <end position="194"/>
    </location>
</feature>
<dbReference type="EMBL" id="FWWU01000004">
    <property type="protein sequence ID" value="SMB80454.1"/>
    <property type="molecule type" value="Genomic_DNA"/>
</dbReference>
<dbReference type="PANTHER" id="PTHR30250">
    <property type="entry name" value="PST FAMILY PREDICTED COLANIC ACID TRANSPORTER"/>
    <property type="match status" value="1"/>
</dbReference>
<dbReference type="RefSeq" id="WP_084045735.1">
    <property type="nucleotide sequence ID" value="NZ_FWWU01000004.1"/>
</dbReference>
<name>A0A1W1UI66_9DEIO</name>
<dbReference type="GO" id="GO:0005886">
    <property type="term" value="C:plasma membrane"/>
    <property type="evidence" value="ECO:0007669"/>
    <property type="project" value="UniProtKB-SubCell"/>
</dbReference>
<feature type="transmembrane region" description="Helical" evidence="6">
    <location>
        <begin position="328"/>
        <end position="346"/>
    </location>
</feature>
<keyword evidence="5 6" id="KW-0472">Membrane</keyword>
<evidence type="ECO:0000256" key="5">
    <source>
        <dbReference type="ARBA" id="ARBA00023136"/>
    </source>
</evidence>
<feature type="transmembrane region" description="Helical" evidence="6">
    <location>
        <begin position="222"/>
        <end position="245"/>
    </location>
</feature>
<keyword evidence="3 6" id="KW-0812">Transmembrane</keyword>
<feature type="transmembrane region" description="Helical" evidence="6">
    <location>
        <begin position="12"/>
        <end position="33"/>
    </location>
</feature>
<sequence>MIKVNKVLVSNVAYTFLLQLFSTITPLIVIPHLSRNLSIDEFGRYMFFTSLGLLLSFLIEFGTNISASRELSKLENEEKRSHFITSVVIIKLIASVLVGILIIIFEDFGVVPHSLSIYAISVWLYAVATGMSPFWYFQSTQSMRIFSLSETIFRLLGAMLVLILVGKGGYGYKAISYQSLALLASDAILHFFIFKKVKFKFAGLGDVLSTARRSISMLTYRIIVSLYTYGNSFFLGLVAPVGIVGGFSSIDKICKSALSLLSPINQVIFPKIVSLIDSNRNQANRVHQIFLFVTVVLSLLFAAVIFTFSEKIILIILGDKYTSLAPFLKVYSFVIPVIAVNNALGMQWMVPRGMDKSFNYIILVAGIVNVLGIVIMVPQYELYGIIWSILLSEALVLIMMILAISLDTNTSKKRAEI</sequence>
<feature type="transmembrane region" description="Helical" evidence="6">
    <location>
        <begin position="383"/>
        <end position="404"/>
    </location>
</feature>
<keyword evidence="2" id="KW-1003">Cell membrane</keyword>